<evidence type="ECO:0000313" key="2">
    <source>
        <dbReference type="EMBL" id="QMS87668.1"/>
    </source>
</evidence>
<gene>
    <name evidence="2" type="ORF">HUN01_08775</name>
</gene>
<organism evidence="2 3">
    <name type="scientific">Nostoc edaphicum CCNP1411</name>
    <dbReference type="NCBI Taxonomy" id="1472755"/>
    <lineage>
        <taxon>Bacteria</taxon>
        <taxon>Bacillati</taxon>
        <taxon>Cyanobacteriota</taxon>
        <taxon>Cyanophyceae</taxon>
        <taxon>Nostocales</taxon>
        <taxon>Nostocaceae</taxon>
        <taxon>Nostoc</taxon>
    </lineage>
</organism>
<evidence type="ECO:0000313" key="3">
    <source>
        <dbReference type="Proteomes" id="UP000514713"/>
    </source>
</evidence>
<reference evidence="3" key="1">
    <citation type="submission" date="2020-06" db="EMBL/GenBank/DDBJ databases">
        <title>Nostoc edaphicum CCNP1411 genome.</title>
        <authorList>
            <person name="Fidor A."/>
            <person name="Grabski M."/>
            <person name="Gawor J."/>
            <person name="Gromadka R."/>
            <person name="Wegrzyn G."/>
            <person name="Mazur-Marzec H."/>
        </authorList>
    </citation>
    <scope>NUCLEOTIDE SEQUENCE [LARGE SCALE GENOMIC DNA]</scope>
    <source>
        <strain evidence="3">CCNP1411</strain>
    </source>
</reference>
<dbReference type="EMBL" id="CP054698">
    <property type="protein sequence ID" value="QMS87668.1"/>
    <property type="molecule type" value="Genomic_DNA"/>
</dbReference>
<proteinExistence type="predicted"/>
<feature type="region of interest" description="Disordered" evidence="1">
    <location>
        <begin position="32"/>
        <end position="55"/>
    </location>
</feature>
<dbReference type="RefSeq" id="WP_181930943.1">
    <property type="nucleotide sequence ID" value="NZ_CP054698.1"/>
</dbReference>
<dbReference type="Proteomes" id="UP000514713">
    <property type="component" value="Chromosome"/>
</dbReference>
<protein>
    <submittedName>
        <fullName evidence="2">Uncharacterized protein</fullName>
    </submittedName>
</protein>
<dbReference type="AlphaFoldDB" id="A0A7D7LB32"/>
<dbReference type="KEGG" id="ned:HUN01_08775"/>
<name>A0A7D7LB32_9NOSO</name>
<evidence type="ECO:0000256" key="1">
    <source>
        <dbReference type="SAM" id="MobiDB-lite"/>
    </source>
</evidence>
<sequence length="55" mass="6708">MQEIERFFGNLFSGIINRFKYSAMDAADRKMRETIDEQVEQRRQKPKPKDQEDRE</sequence>
<keyword evidence="3" id="KW-1185">Reference proteome</keyword>
<accession>A0A7D7LB32</accession>